<comment type="similarity">
    <text evidence="1">Belongs to the DinB family.</text>
</comment>
<evidence type="ECO:0000313" key="4">
    <source>
        <dbReference type="EMBL" id="RLQ95402.1"/>
    </source>
</evidence>
<dbReference type="Proteomes" id="UP000276770">
    <property type="component" value="Unassembled WGS sequence"/>
</dbReference>
<dbReference type="GO" id="GO:0046872">
    <property type="term" value="F:metal ion binding"/>
    <property type="evidence" value="ECO:0007669"/>
    <property type="project" value="UniProtKB-KW"/>
</dbReference>
<name>A0A3L7K3W0_9BACI</name>
<evidence type="ECO:0000313" key="5">
    <source>
        <dbReference type="Proteomes" id="UP000276770"/>
    </source>
</evidence>
<feature type="binding site" evidence="3">
    <location>
        <position position="130"/>
    </location>
    <ligand>
        <name>a divalent metal cation</name>
        <dbReference type="ChEBI" id="CHEBI:60240"/>
    </ligand>
</feature>
<evidence type="ECO:0000256" key="1">
    <source>
        <dbReference type="ARBA" id="ARBA00008635"/>
    </source>
</evidence>
<gene>
    <name evidence="4" type="ORF">D9X91_10210</name>
</gene>
<keyword evidence="5" id="KW-1185">Reference proteome</keyword>
<evidence type="ECO:0000256" key="3">
    <source>
        <dbReference type="PIRSR" id="PIRSR607837-1"/>
    </source>
</evidence>
<dbReference type="AlphaFoldDB" id="A0A3L7K3W0"/>
<dbReference type="SUPFAM" id="SSF109854">
    <property type="entry name" value="DinB/YfiT-like putative metalloenzymes"/>
    <property type="match status" value="1"/>
</dbReference>
<protein>
    <submittedName>
        <fullName evidence="4">DinB family protein</fullName>
    </submittedName>
</protein>
<dbReference type="EMBL" id="RCVZ01000006">
    <property type="protein sequence ID" value="RLQ95402.1"/>
    <property type="molecule type" value="Genomic_DNA"/>
</dbReference>
<dbReference type="Gene3D" id="1.20.120.450">
    <property type="entry name" value="dinb family like domain"/>
    <property type="match status" value="1"/>
</dbReference>
<feature type="binding site" evidence="3">
    <location>
        <position position="134"/>
    </location>
    <ligand>
        <name>a divalent metal cation</name>
        <dbReference type="ChEBI" id="CHEBI:60240"/>
    </ligand>
</feature>
<reference evidence="4 5" key="1">
    <citation type="submission" date="2018-10" db="EMBL/GenBank/DDBJ databases">
        <title>Falsibacillus sp. genome draft.</title>
        <authorList>
            <person name="Shi S."/>
        </authorList>
    </citation>
    <scope>NUCLEOTIDE SEQUENCE [LARGE SCALE GENOMIC DNA]</scope>
    <source>
        <strain evidence="4 5">GY 10110</strain>
    </source>
</reference>
<dbReference type="OrthoDB" id="2427314at2"/>
<feature type="binding site" evidence="3">
    <location>
        <position position="48"/>
    </location>
    <ligand>
        <name>a divalent metal cation</name>
        <dbReference type="ChEBI" id="CHEBI:60240"/>
    </ligand>
</feature>
<dbReference type="InterPro" id="IPR007837">
    <property type="entry name" value="DinB"/>
</dbReference>
<comment type="caution">
    <text evidence="4">The sequence shown here is derived from an EMBL/GenBank/DDBJ whole genome shotgun (WGS) entry which is preliminary data.</text>
</comment>
<dbReference type="RefSeq" id="WP_121680517.1">
    <property type="nucleotide sequence ID" value="NZ_RCVZ01000006.1"/>
</dbReference>
<dbReference type="Pfam" id="PF05163">
    <property type="entry name" value="DinB"/>
    <property type="match status" value="1"/>
</dbReference>
<organism evidence="4 5">
    <name type="scientific">Falsibacillus albus</name>
    <dbReference type="NCBI Taxonomy" id="2478915"/>
    <lineage>
        <taxon>Bacteria</taxon>
        <taxon>Bacillati</taxon>
        <taxon>Bacillota</taxon>
        <taxon>Bacilli</taxon>
        <taxon>Bacillales</taxon>
        <taxon>Bacillaceae</taxon>
        <taxon>Falsibacillus</taxon>
    </lineage>
</organism>
<keyword evidence="2 3" id="KW-0479">Metal-binding</keyword>
<proteinExistence type="inferred from homology"/>
<sequence>MSAFIQNTLHQIDVTVKSIDQLFHMIDPQDWPSVPFQNKFTLGELASHISLILKADLMIANGASQKEMNHFYDNANTRTVRECQVQLTDGQQRLIQFYTGQAEEELFKKTTSYWGTTYTRFEWLLEILVHLTHHREQLFLYLNLIGKDCSAVSLFE</sequence>
<accession>A0A3L7K3W0</accession>
<dbReference type="InterPro" id="IPR034660">
    <property type="entry name" value="DinB/YfiT-like"/>
</dbReference>
<evidence type="ECO:0000256" key="2">
    <source>
        <dbReference type="ARBA" id="ARBA00022723"/>
    </source>
</evidence>